<comment type="similarity">
    <text evidence="4 18">Belongs to the LTN1 family.</text>
</comment>
<dbReference type="UniPathway" id="UPA00143"/>
<keyword evidence="10" id="KW-0677">Repeat</keyword>
<dbReference type="GO" id="GO:1990112">
    <property type="term" value="C:RQC complex"/>
    <property type="evidence" value="ECO:0007669"/>
    <property type="project" value="UniProtKB-UniRule"/>
</dbReference>
<dbReference type="GO" id="GO:0016567">
    <property type="term" value="P:protein ubiquitination"/>
    <property type="evidence" value="ECO:0007669"/>
    <property type="project" value="UniProtKB-UniPathway"/>
</dbReference>
<dbReference type="InterPro" id="IPR039795">
    <property type="entry name" value="LTN1/Rkr1"/>
</dbReference>
<dbReference type="EC" id="2.3.2.27" evidence="5 18"/>
<evidence type="ECO:0000256" key="17">
    <source>
        <dbReference type="PROSITE-ProRule" id="PRU00175"/>
    </source>
</evidence>
<comment type="catalytic activity">
    <reaction evidence="1 18">
        <text>S-ubiquitinyl-[E2 ubiquitin-conjugating enzyme]-L-cysteine + [acceptor protein]-L-lysine = [E2 ubiquitin-conjugating enzyme]-L-cysteine + N(6)-ubiquitinyl-[acceptor protein]-L-lysine.</text>
        <dbReference type="EC" id="2.3.2.27"/>
    </reaction>
</comment>
<evidence type="ECO:0000256" key="16">
    <source>
        <dbReference type="ARBA" id="ARBA00065062"/>
    </source>
</evidence>
<dbReference type="SUPFAM" id="SSF57850">
    <property type="entry name" value="RING/U-box"/>
    <property type="match status" value="1"/>
</dbReference>
<dbReference type="AlphaFoldDB" id="A0A1I9G3K7"/>
<evidence type="ECO:0000256" key="1">
    <source>
        <dbReference type="ARBA" id="ARBA00000900"/>
    </source>
</evidence>
<comment type="subunit">
    <text evidence="16">Component of the ribosome quality control complex (RQC), composed of at least the E3 ubiquitin ligase ltn1 and nemf. The complex probably also contains tcf25 as well as vcp/p97 and its ubiquitin-binding cofactors. RQC forms a stable complex with 60S ribosomal subunits.</text>
</comment>
<comment type="subcellular location">
    <subcellularLocation>
        <location evidence="2">Cytoplasm</location>
        <location evidence="2">Cytosol</location>
    </subcellularLocation>
</comment>
<keyword evidence="13 18" id="KW-0862">Zinc</keyword>
<evidence type="ECO:0000256" key="9">
    <source>
        <dbReference type="ARBA" id="ARBA00022723"/>
    </source>
</evidence>
<dbReference type="GO" id="GO:0043023">
    <property type="term" value="F:ribosomal large subunit binding"/>
    <property type="evidence" value="ECO:0007669"/>
    <property type="project" value="TreeGrafter"/>
</dbReference>
<dbReference type="SMART" id="SM00184">
    <property type="entry name" value="RING"/>
    <property type="match status" value="1"/>
</dbReference>
<evidence type="ECO:0000256" key="3">
    <source>
        <dbReference type="ARBA" id="ARBA00004906"/>
    </source>
</evidence>
<dbReference type="GO" id="GO:1990116">
    <property type="term" value="P:ribosome-associated ubiquitin-dependent protein catabolic process"/>
    <property type="evidence" value="ECO:0007669"/>
    <property type="project" value="UniProtKB-UniRule"/>
</dbReference>
<evidence type="ECO:0000259" key="19">
    <source>
        <dbReference type="PROSITE" id="PS50089"/>
    </source>
</evidence>
<evidence type="ECO:0000256" key="5">
    <source>
        <dbReference type="ARBA" id="ARBA00012483"/>
    </source>
</evidence>
<evidence type="ECO:0000256" key="7">
    <source>
        <dbReference type="ARBA" id="ARBA00022490"/>
    </source>
</evidence>
<feature type="domain" description="RING-type" evidence="19">
    <location>
        <begin position="212"/>
        <end position="259"/>
    </location>
</feature>
<dbReference type="SMART" id="SM00744">
    <property type="entry name" value="RINGv"/>
    <property type="match status" value="1"/>
</dbReference>
<sequence length="263" mass="30676">MSKHQRRKGNAQGLKELRRLIDEVAFDDVRKSFKHFAVLFPRLAFDTTVTVRSNVIRVLGDYIKKLKKNCEPYLEKVRIFRSDVVIIISMLVDCFPNEKYGILIEMFKEPACVIALKFISGKHSLLLRSARQIVAEYDLEDSTMTLTIEYPVDYPLSIPLIEDERAIVSRETRRKWLLQLTMFLTHQNGSIVDAVLMWAGNIEKHMEGAEDCTICMMTVHSRTYQLPRVRCKQCKKRFHSDCLYKWFDSSNQSTCPLCRASFH</sequence>
<reference evidence="20" key="1">
    <citation type="journal article" date="2007" name="Science">
        <title>Draft genome of the filarial nematode parasite Brugia malayi.</title>
        <authorList>
            <person name="Ghedin E."/>
            <person name="Wang S."/>
            <person name="Spiro D."/>
            <person name="Caler E."/>
            <person name="Zhao Q."/>
            <person name="Crabtree J."/>
            <person name="Allen J.E."/>
            <person name="Delcher A.L."/>
            <person name="Guiliano D.B."/>
            <person name="Miranda-Saavedra D."/>
            <person name="Angiuoli S.V."/>
            <person name="Creasy T."/>
            <person name="Amedeo P."/>
            <person name="Haas B."/>
            <person name="El-Sayed N.M."/>
            <person name="Wortman J.R."/>
            <person name="Feldblyum T."/>
            <person name="Tallon L."/>
            <person name="Schatz M."/>
            <person name="Shumway M."/>
            <person name="Koo H."/>
            <person name="Salzberg S.L."/>
            <person name="Schobel S."/>
            <person name="Pertea M."/>
            <person name="Pop M."/>
            <person name="White O."/>
            <person name="Barton G.J."/>
            <person name="Carlow C.K."/>
            <person name="Crawford M.J."/>
            <person name="Daub J."/>
            <person name="Dimmic M.W."/>
            <person name="Estes C.F."/>
            <person name="Foster J.M."/>
            <person name="Ganatra M."/>
            <person name="Gregory W.F."/>
            <person name="Johnson N.M."/>
            <person name="Jin J."/>
            <person name="Komuniecki R."/>
            <person name="Korf I."/>
            <person name="Kumar S."/>
            <person name="Laney S."/>
            <person name="Li B.W."/>
            <person name="Li W."/>
            <person name="Lindblom T.H."/>
            <person name="Lustigman S."/>
            <person name="Ma D."/>
            <person name="Maina C.V."/>
            <person name="Martin D.M."/>
            <person name="McCarter J.P."/>
            <person name="McReynolds L."/>
            <person name="Mitreva M."/>
            <person name="Nutman T.B."/>
            <person name="Parkinson J."/>
            <person name="Peregrin-Alvarez J.M."/>
            <person name="Poole C."/>
            <person name="Ren Q."/>
            <person name="Saunders L."/>
            <person name="Sluder A.E."/>
            <person name="Smith K."/>
            <person name="Stanke M."/>
            <person name="Unnasch T.R."/>
            <person name="Ware J."/>
            <person name="Wei A.D."/>
            <person name="Weil G."/>
            <person name="Williams D.J."/>
            <person name="Zhang Y."/>
            <person name="Williams S.A."/>
            <person name="Fraser-Liggett C."/>
            <person name="Slatko B."/>
            <person name="Blaxter M.L."/>
            <person name="Scott A.L."/>
        </authorList>
    </citation>
    <scope>NUCLEOTIDE SEQUENCE</scope>
    <source>
        <strain evidence="20">FR3</strain>
    </source>
</reference>
<evidence type="ECO:0000256" key="8">
    <source>
        <dbReference type="ARBA" id="ARBA00022679"/>
    </source>
</evidence>
<reference evidence="20" key="2">
    <citation type="submission" date="2012-12" db="EMBL/GenBank/DDBJ databases">
        <authorList>
            <consortium name="WormBase Consortium"/>
            <person name="Ghedin E."/>
            <person name="Paulini M."/>
        </authorList>
    </citation>
    <scope>NUCLEOTIDE SEQUENCE</scope>
    <source>
        <strain evidence="20">FR3</strain>
    </source>
</reference>
<keyword evidence="11 17" id="KW-0863">Zinc-finger</keyword>
<dbReference type="InterPro" id="IPR054478">
    <property type="entry name" value="LTN1_UBC"/>
</dbReference>
<evidence type="ECO:0000256" key="2">
    <source>
        <dbReference type="ARBA" id="ARBA00004514"/>
    </source>
</evidence>
<accession>A0A1I9G3K7</accession>
<proteinExistence type="inferred from homology"/>
<keyword evidence="8 18" id="KW-0808">Transferase</keyword>
<evidence type="ECO:0000256" key="4">
    <source>
        <dbReference type="ARBA" id="ARBA00007997"/>
    </source>
</evidence>
<dbReference type="InterPro" id="IPR011016">
    <property type="entry name" value="Znf_RING-CH"/>
</dbReference>
<dbReference type="EMBL" id="LN856998">
    <property type="protein sequence ID" value="CDP98434.1"/>
    <property type="molecule type" value="Genomic_DNA"/>
</dbReference>
<dbReference type="PROSITE" id="PS50089">
    <property type="entry name" value="ZF_RING_2"/>
    <property type="match status" value="1"/>
</dbReference>
<evidence type="ECO:0000256" key="15">
    <source>
        <dbReference type="ARBA" id="ARBA00053497"/>
    </source>
</evidence>
<dbReference type="GO" id="GO:0061630">
    <property type="term" value="F:ubiquitin protein ligase activity"/>
    <property type="evidence" value="ECO:0007669"/>
    <property type="project" value="UniProtKB-UniRule"/>
</dbReference>
<comment type="pathway">
    <text evidence="3 18">Protein modification; protein ubiquitination.</text>
</comment>
<evidence type="ECO:0000313" key="20">
    <source>
        <dbReference type="EMBL" id="CDP98434.1"/>
    </source>
</evidence>
<protein>
    <recommendedName>
        <fullName evidence="6 18">E3 ubiquitin-protein ligase listerin</fullName>
        <ecNumber evidence="5 18">2.3.2.27</ecNumber>
    </recommendedName>
    <alternativeName>
        <fullName evidence="14 18">RING-type E3 ubiquitin transferase listerin</fullName>
    </alternativeName>
</protein>
<dbReference type="PANTHER" id="PTHR12389:SF0">
    <property type="entry name" value="E3 UBIQUITIN-PROTEIN LIGASE LISTERIN"/>
    <property type="match status" value="1"/>
</dbReference>
<evidence type="ECO:0000256" key="12">
    <source>
        <dbReference type="ARBA" id="ARBA00022786"/>
    </source>
</evidence>
<dbReference type="Gene3D" id="3.30.40.10">
    <property type="entry name" value="Zinc/RING finger domain, C3HC4 (zinc finger)"/>
    <property type="match status" value="1"/>
</dbReference>
<evidence type="ECO:0000256" key="10">
    <source>
        <dbReference type="ARBA" id="ARBA00022737"/>
    </source>
</evidence>
<dbReference type="GO" id="GO:0072344">
    <property type="term" value="P:rescue of stalled ribosome"/>
    <property type="evidence" value="ECO:0007669"/>
    <property type="project" value="UniProtKB-UniRule"/>
</dbReference>
<dbReference type="InterPro" id="IPR054476">
    <property type="entry name" value="Ltn1_N"/>
</dbReference>
<keyword evidence="7" id="KW-0963">Cytoplasm</keyword>
<dbReference type="InterPro" id="IPR001841">
    <property type="entry name" value="Znf_RING"/>
</dbReference>
<dbReference type="GO" id="GO:0008270">
    <property type="term" value="F:zinc ion binding"/>
    <property type="evidence" value="ECO:0007669"/>
    <property type="project" value="UniProtKB-KW"/>
</dbReference>
<dbReference type="Pfam" id="PF13639">
    <property type="entry name" value="zf-RING_2"/>
    <property type="match status" value="1"/>
</dbReference>
<evidence type="ECO:0000256" key="6">
    <source>
        <dbReference type="ARBA" id="ARBA00017157"/>
    </source>
</evidence>
<evidence type="ECO:0000256" key="18">
    <source>
        <dbReference type="RuleBase" id="RU367090"/>
    </source>
</evidence>
<dbReference type="CDD" id="cd16491">
    <property type="entry name" value="RING-CH-C4HC3_LTN1"/>
    <property type="match status" value="1"/>
</dbReference>
<dbReference type="InterPro" id="IPR039804">
    <property type="entry name" value="RING-CH-C4HC3_LTN1"/>
</dbReference>
<gene>
    <name evidence="20" type="primary">Bm6796</name>
    <name evidence="20" type="ORF">BM_Bm6796</name>
</gene>
<dbReference type="Pfam" id="PF23009">
    <property type="entry name" value="UBC_like"/>
    <property type="match status" value="1"/>
</dbReference>
<comment type="function">
    <text evidence="15">E3 ubiquitin-protein ligase. Component of the ribosome quality control complex (RQC), a ribosome-associated complex that mediates ubiquitination and extraction of incompletely synthesized nascent chains for proteasomal degradation. Ubiquitination leads to vcp/p97 recruitment for extraction and degradation of the incomplete translation product.</text>
</comment>
<dbReference type="GO" id="GO:0005829">
    <property type="term" value="C:cytosol"/>
    <property type="evidence" value="ECO:0007669"/>
    <property type="project" value="UniProtKB-SubCell"/>
</dbReference>
<organism evidence="20">
    <name type="scientific">Brugia malayi</name>
    <name type="common">Filarial nematode worm</name>
    <dbReference type="NCBI Taxonomy" id="6279"/>
    <lineage>
        <taxon>Eukaryota</taxon>
        <taxon>Metazoa</taxon>
        <taxon>Ecdysozoa</taxon>
        <taxon>Nematoda</taxon>
        <taxon>Chromadorea</taxon>
        <taxon>Rhabditida</taxon>
        <taxon>Spirurina</taxon>
        <taxon>Spiruromorpha</taxon>
        <taxon>Filarioidea</taxon>
        <taxon>Onchocercidae</taxon>
        <taxon>Brugia</taxon>
    </lineage>
</organism>
<evidence type="ECO:0000256" key="13">
    <source>
        <dbReference type="ARBA" id="ARBA00022833"/>
    </source>
</evidence>
<evidence type="ECO:0000256" key="14">
    <source>
        <dbReference type="ARBA" id="ARBA00032366"/>
    </source>
</evidence>
<evidence type="ECO:0000256" key="11">
    <source>
        <dbReference type="ARBA" id="ARBA00022771"/>
    </source>
</evidence>
<keyword evidence="12 18" id="KW-0833">Ubl conjugation pathway</keyword>
<dbReference type="Pfam" id="PF22958">
    <property type="entry name" value="Ltn1_1st"/>
    <property type="match status" value="1"/>
</dbReference>
<name>A0A1I9G3K7_BRUMA</name>
<dbReference type="InterPro" id="IPR013083">
    <property type="entry name" value="Znf_RING/FYVE/PHD"/>
</dbReference>
<dbReference type="PANTHER" id="PTHR12389">
    <property type="entry name" value="ZINC FINGER PROTEIN 294"/>
    <property type="match status" value="1"/>
</dbReference>
<keyword evidence="9 18" id="KW-0479">Metal-binding</keyword>
<dbReference type="FunFam" id="3.30.40.10:FF:000038">
    <property type="entry name" value="E3 ubiquitin-protein ligase listerin"/>
    <property type="match status" value="1"/>
</dbReference>